<keyword evidence="2" id="KW-1185">Reference proteome</keyword>
<evidence type="ECO:0000313" key="1">
    <source>
        <dbReference type="EMBL" id="PPE70934.1"/>
    </source>
</evidence>
<accession>A0A2S5T7E8</accession>
<proteinExistence type="predicted"/>
<evidence type="ECO:0000313" key="2">
    <source>
        <dbReference type="Proteomes" id="UP000239406"/>
    </source>
</evidence>
<gene>
    <name evidence="1" type="ORF">C1702_05225</name>
</gene>
<organism evidence="1 2">
    <name type="scientific">Caldimonas thermodepolymerans</name>
    <dbReference type="NCBI Taxonomy" id="215580"/>
    <lineage>
        <taxon>Bacteria</taxon>
        <taxon>Pseudomonadati</taxon>
        <taxon>Pseudomonadota</taxon>
        <taxon>Betaproteobacteria</taxon>
        <taxon>Burkholderiales</taxon>
        <taxon>Sphaerotilaceae</taxon>
        <taxon>Caldimonas</taxon>
    </lineage>
</organism>
<dbReference type="AlphaFoldDB" id="A0A2S5T7E8"/>
<name>A0A2S5T7E8_9BURK</name>
<dbReference type="Gene3D" id="3.30.420.240">
    <property type="match status" value="1"/>
</dbReference>
<reference evidence="1 2" key="1">
    <citation type="submission" date="2018-02" db="EMBL/GenBank/DDBJ databases">
        <title>Reclassifiation of [Polyangium] brachysporum DSM 7029 as Guopingzhaonella breviflexa gen. nov., sp. nov., a member of the family Comamonadaceae.</title>
        <authorList>
            <person name="Tang B."/>
        </authorList>
    </citation>
    <scope>NUCLEOTIDE SEQUENCE [LARGE SCALE GENOMIC DNA]</scope>
    <source>
        <strain evidence="1 2">DSM 15344</strain>
    </source>
</reference>
<dbReference type="InterPro" id="IPR027417">
    <property type="entry name" value="P-loop_NTPase"/>
</dbReference>
<dbReference type="EMBL" id="PSNY01000004">
    <property type="protein sequence ID" value="PPE70934.1"/>
    <property type="molecule type" value="Genomic_DNA"/>
</dbReference>
<dbReference type="Gene3D" id="3.40.50.300">
    <property type="entry name" value="P-loop containing nucleotide triphosphate hydrolases"/>
    <property type="match status" value="1"/>
</dbReference>
<sequence>MSASRTNAIQRRLRRLESSAITAATGDLRQRIVQARQSAQPTHSYDELLALAQGDDLRAHIARGMLRIGFYTDGSHRAVAPDLDPEQLLPAMAGYLYDKPLDFVLFAFDWGVDRALRLVKLPDEYRLQYDSDHGPDLWACELLDSIGREVRARAFDGARAVEAVRAAVSSGHGIGKSALTSWLVLWIMTTRPNARGVVTANTSPQLESKTWAELGKWLRRSVFTEWFDITAGKGSMRMIARGFAESWRCDAQTCREENSESFAGLHAADSTPFYIFDEASAIPAKIWEVAEGGMTDGEPMWFAFGNPTRTGTRFHGCFHGQRHRWMTRRVDSRSCQITNKTQIEQWAHDYGTESDFFKVRVLGDFPSQSSLQFIGRDLALAAATRDLPSARGEAIIVGCDIARFGDDSTVLYIRQGRDGRTYPPIKLKGADTMQVASRIAEQVNLFRSAGHHVLVAIDGGGVGGGVIDRLRSIGYDVDEVQFGARALDQRKYAQRRSELWGLMRDWLKVGAIPNDQELLDDLTGPEYGFTSTEQVQLERKADMKARGLSSPDVADALAITFAVEPPMPGEQDLPGATHSERERLIVLDFNPYAGMR</sequence>
<dbReference type="Proteomes" id="UP000239406">
    <property type="component" value="Unassembled WGS sequence"/>
</dbReference>
<dbReference type="RefSeq" id="WP_104356626.1">
    <property type="nucleotide sequence ID" value="NZ_CP064338.1"/>
</dbReference>
<comment type="caution">
    <text evidence="1">The sequence shown here is derived from an EMBL/GenBank/DDBJ whole genome shotgun (WGS) entry which is preliminary data.</text>
</comment>
<protein>
    <submittedName>
        <fullName evidence="1">Terminase</fullName>
    </submittedName>
</protein>